<dbReference type="InterPro" id="IPR058792">
    <property type="entry name" value="Beta-barrel_RND_2"/>
</dbReference>
<dbReference type="Pfam" id="PF25919">
    <property type="entry name" value="BSH_CusB"/>
    <property type="match status" value="1"/>
</dbReference>
<dbReference type="InterPro" id="IPR058790">
    <property type="entry name" value="BSH_CusB"/>
</dbReference>
<dbReference type="InterPro" id="IPR058791">
    <property type="entry name" value="3HB_CusB"/>
</dbReference>
<dbReference type="Pfam" id="PF19335">
    <property type="entry name" value="HMBD"/>
    <property type="match status" value="1"/>
</dbReference>
<dbReference type="GO" id="GO:0022857">
    <property type="term" value="F:transmembrane transporter activity"/>
    <property type="evidence" value="ECO:0007669"/>
    <property type="project" value="InterPro"/>
</dbReference>
<name>A0A1H1ZHX3_9PSED</name>
<dbReference type="FunFam" id="2.40.30.170:FF:000010">
    <property type="entry name" value="Efflux RND transporter periplasmic adaptor subunit"/>
    <property type="match status" value="1"/>
</dbReference>
<dbReference type="Pfam" id="PF25975">
    <property type="entry name" value="CzcB_C"/>
    <property type="match status" value="1"/>
</dbReference>
<dbReference type="AlphaFoldDB" id="A0A1H1ZHX3"/>
<evidence type="ECO:0000259" key="9">
    <source>
        <dbReference type="Pfam" id="PF25975"/>
    </source>
</evidence>
<accession>A0A1H1ZHX3</accession>
<dbReference type="OrthoDB" id="9806939at2"/>
<dbReference type="EMBL" id="LT629751">
    <property type="protein sequence ID" value="SDT33239.1"/>
    <property type="molecule type" value="Genomic_DNA"/>
</dbReference>
<dbReference type="GO" id="GO:0016020">
    <property type="term" value="C:membrane"/>
    <property type="evidence" value="ECO:0007669"/>
    <property type="project" value="InterPro"/>
</dbReference>
<dbReference type="FunFam" id="2.40.420.20:FF:000003">
    <property type="entry name" value="Cation efflux system protein cusB"/>
    <property type="match status" value="1"/>
</dbReference>
<dbReference type="InterPro" id="IPR058649">
    <property type="entry name" value="CzcB_C"/>
</dbReference>
<dbReference type="NCBIfam" id="TIGR01730">
    <property type="entry name" value="RND_mfp"/>
    <property type="match status" value="1"/>
</dbReference>
<dbReference type="GO" id="GO:0046914">
    <property type="term" value="F:transition metal ion binding"/>
    <property type="evidence" value="ECO:0007669"/>
    <property type="project" value="TreeGrafter"/>
</dbReference>
<comment type="similarity">
    <text evidence="1">Belongs to the membrane fusion protein (MFP) (TC 8.A.1) family.</text>
</comment>
<dbReference type="Proteomes" id="UP000243359">
    <property type="component" value="Chromosome I"/>
</dbReference>
<reference evidence="11" key="1">
    <citation type="submission" date="2016-10" db="EMBL/GenBank/DDBJ databases">
        <authorList>
            <person name="Varghese N."/>
            <person name="Submissions S."/>
        </authorList>
    </citation>
    <scope>NUCLEOTIDE SEQUENCE [LARGE SCALE GENOMIC DNA]</scope>
    <source>
        <strain evidence="11">KCTC 32247</strain>
    </source>
</reference>
<dbReference type="PANTHER" id="PTHR30097">
    <property type="entry name" value="CATION EFFLUX SYSTEM PROTEIN CUSB"/>
    <property type="match status" value="1"/>
</dbReference>
<gene>
    <name evidence="10" type="ORF">SAMN05216221_4267</name>
</gene>
<dbReference type="GO" id="GO:0030288">
    <property type="term" value="C:outer membrane-bounded periplasmic space"/>
    <property type="evidence" value="ECO:0007669"/>
    <property type="project" value="TreeGrafter"/>
</dbReference>
<organism evidence="10 11">
    <name type="scientific">Pseudomonas oryzae</name>
    <dbReference type="NCBI Taxonomy" id="1392877"/>
    <lineage>
        <taxon>Bacteria</taxon>
        <taxon>Pseudomonadati</taxon>
        <taxon>Pseudomonadota</taxon>
        <taxon>Gammaproteobacteria</taxon>
        <taxon>Pseudomonadales</taxon>
        <taxon>Pseudomonadaceae</taxon>
        <taxon>Pseudomonas</taxon>
    </lineage>
</organism>
<evidence type="ECO:0000259" key="6">
    <source>
        <dbReference type="Pfam" id="PF25869"/>
    </source>
</evidence>
<feature type="domain" description="CusB-like beta-barrel" evidence="8">
    <location>
        <begin position="248"/>
        <end position="324"/>
    </location>
</feature>
<keyword evidence="2" id="KW-0813">Transport</keyword>
<dbReference type="InterPro" id="IPR051909">
    <property type="entry name" value="MFP_Cation_Efflux"/>
</dbReference>
<evidence type="ECO:0000313" key="11">
    <source>
        <dbReference type="Proteomes" id="UP000243359"/>
    </source>
</evidence>
<evidence type="ECO:0000259" key="7">
    <source>
        <dbReference type="Pfam" id="PF25919"/>
    </source>
</evidence>
<dbReference type="Gene3D" id="2.40.420.20">
    <property type="match status" value="1"/>
</dbReference>
<dbReference type="STRING" id="1392877.SAMN05216221_4267"/>
<dbReference type="PANTHER" id="PTHR30097:SF15">
    <property type="entry name" value="CATION EFFLUX SYSTEM PROTEIN CUSB"/>
    <property type="match status" value="1"/>
</dbReference>
<dbReference type="InterPro" id="IPR045800">
    <property type="entry name" value="HMBD"/>
</dbReference>
<proteinExistence type="inferred from homology"/>
<evidence type="ECO:0000313" key="10">
    <source>
        <dbReference type="EMBL" id="SDT33239.1"/>
    </source>
</evidence>
<dbReference type="Pfam" id="PF11604">
    <property type="entry name" value="CusF_Ec"/>
    <property type="match status" value="1"/>
</dbReference>
<keyword evidence="3" id="KW-0732">Signal</keyword>
<dbReference type="Gene3D" id="2.40.50.320">
    <property type="entry name" value="Copper binding periplasmic protein CusF"/>
    <property type="match status" value="1"/>
</dbReference>
<feature type="domain" description="CusB-like barrel-sandwich hybrid" evidence="7">
    <location>
        <begin position="127"/>
        <end position="244"/>
    </location>
</feature>
<evidence type="ECO:0000256" key="2">
    <source>
        <dbReference type="ARBA" id="ARBA00022448"/>
    </source>
</evidence>
<dbReference type="Gene3D" id="2.40.30.170">
    <property type="match status" value="1"/>
</dbReference>
<feature type="domain" description="Heavy metal binding" evidence="5">
    <location>
        <begin position="50"/>
        <end position="77"/>
    </location>
</feature>
<feature type="domain" description="CzcB-like C-terminal circularly permuted SH3-like" evidence="9">
    <location>
        <begin position="332"/>
        <end position="391"/>
    </location>
</feature>
<keyword evidence="4" id="KW-0406">Ion transport</keyword>
<dbReference type="GO" id="GO:0060003">
    <property type="term" value="P:copper ion export"/>
    <property type="evidence" value="ECO:0007669"/>
    <property type="project" value="TreeGrafter"/>
</dbReference>
<evidence type="ECO:0000259" key="8">
    <source>
        <dbReference type="Pfam" id="PF25954"/>
    </source>
</evidence>
<dbReference type="Gene3D" id="6.10.140.730">
    <property type="match status" value="1"/>
</dbReference>
<evidence type="ECO:0000256" key="1">
    <source>
        <dbReference type="ARBA" id="ARBA00009477"/>
    </source>
</evidence>
<dbReference type="InterPro" id="IPR006143">
    <property type="entry name" value="RND_pump_MFP"/>
</dbReference>
<dbReference type="InterPro" id="IPR021647">
    <property type="entry name" value="CusF_Ec"/>
</dbReference>
<keyword evidence="11" id="KW-1185">Reference proteome</keyword>
<feature type="domain" description="CusB-like three alpha-helical bundle" evidence="6">
    <location>
        <begin position="163"/>
        <end position="210"/>
    </location>
</feature>
<evidence type="ECO:0000256" key="3">
    <source>
        <dbReference type="ARBA" id="ARBA00022729"/>
    </source>
</evidence>
<sequence length="488" mass="51908">MKTSVLGYSLLAIAIAAGGVAGGFWLGQRSVSHGDAPTTNATEDNRQVLYWYDPMKPEQRFDKPGKSPYMDMPLVPKYAGAEQDSSTLSVPAQAVQNLGMRTAKVVRAVLPAGIGAVGSLAYNQRQVATLQARSGGFVERVYGHAPGDVLPAGTPLADLLIPEWSAAQLEFIAVLESGDARLIEASRERLRLLGMPLGVIERVQRTRKPNAVHTVTTPMAGELQSLEVRAGMAVSAGQDLARINGLSTVWLDAAIPEAQAATIQVGAEISANLTAFPGQPLQGRVIALLPSADLQTRTLTVRSELPNPDGKLRPGMFAAVRLSSRIEQPTLLVPSEAVIRTGKRSLVMLAEHEGRYQPIEVQIGRESEGRVEVISGLSEGQEIVVSGQFLLDSEASLQGVVARAAEDMPPPTPLHESEGVIRGLDGQEVTLEHGPFKSLNMPGMTMAFPLANPEVAAGLKVGDRVRIGAQLTDSGLIIERLSKQGDSQ</sequence>
<dbReference type="Pfam" id="PF25869">
    <property type="entry name" value="3HB_CusB"/>
    <property type="match status" value="1"/>
</dbReference>
<dbReference type="RefSeq" id="WP_090352001.1">
    <property type="nucleotide sequence ID" value="NZ_LT629751.1"/>
</dbReference>
<dbReference type="GO" id="GO:0015679">
    <property type="term" value="P:plasma membrane copper ion transport"/>
    <property type="evidence" value="ECO:0007669"/>
    <property type="project" value="TreeGrafter"/>
</dbReference>
<dbReference type="SUPFAM" id="SSF111369">
    <property type="entry name" value="HlyD-like secretion proteins"/>
    <property type="match status" value="1"/>
</dbReference>
<evidence type="ECO:0000256" key="4">
    <source>
        <dbReference type="ARBA" id="ARBA00023065"/>
    </source>
</evidence>
<evidence type="ECO:0000259" key="5">
    <source>
        <dbReference type="Pfam" id="PF19335"/>
    </source>
</evidence>
<dbReference type="Pfam" id="PF25954">
    <property type="entry name" value="Beta-barrel_RND_2"/>
    <property type="match status" value="1"/>
</dbReference>
<protein>
    <submittedName>
        <fullName evidence="10">Membrane fusion protein, Cu(I)/Ag(I) efflux system</fullName>
    </submittedName>
</protein>
<dbReference type="InterPro" id="IPR042230">
    <property type="entry name" value="CusF_sf"/>
</dbReference>